<evidence type="ECO:0000259" key="2">
    <source>
        <dbReference type="SMART" id="SM00936"/>
    </source>
</evidence>
<dbReference type="GO" id="GO:0009002">
    <property type="term" value="F:serine-type D-Ala-D-Ala carboxypeptidase activity"/>
    <property type="evidence" value="ECO:0007669"/>
    <property type="project" value="InterPro"/>
</dbReference>
<dbReference type="SMART" id="SM00936">
    <property type="entry name" value="PBP5_C"/>
    <property type="match status" value="1"/>
</dbReference>
<evidence type="ECO:0000256" key="1">
    <source>
        <dbReference type="SAM" id="SignalP"/>
    </source>
</evidence>
<organism evidence="3 4">
    <name type="scientific">Bacteroides ovatus</name>
    <dbReference type="NCBI Taxonomy" id="28116"/>
    <lineage>
        <taxon>Bacteria</taxon>
        <taxon>Pseudomonadati</taxon>
        <taxon>Bacteroidota</taxon>
        <taxon>Bacteroidia</taxon>
        <taxon>Bacteroidales</taxon>
        <taxon>Bacteroidaceae</taxon>
        <taxon>Bacteroides</taxon>
    </lineage>
</organism>
<comment type="caution">
    <text evidence="3">The sequence shown here is derived from an EMBL/GenBank/DDBJ whole genome shotgun (WGS) entry which is preliminary data.</text>
</comment>
<reference evidence="3 4" key="1">
    <citation type="journal article" date="2019" name="Nat. Med.">
        <title>A library of human gut bacterial isolates paired with longitudinal multiomics data enables mechanistic microbiome research.</title>
        <authorList>
            <person name="Poyet M."/>
            <person name="Groussin M."/>
            <person name="Gibbons S.M."/>
            <person name="Avila-Pacheco J."/>
            <person name="Jiang X."/>
            <person name="Kearney S.M."/>
            <person name="Perrotta A.R."/>
            <person name="Berdy B."/>
            <person name="Zhao S."/>
            <person name="Lieberman T.D."/>
            <person name="Swanson P.K."/>
            <person name="Smith M."/>
            <person name="Roesemann S."/>
            <person name="Alexander J.E."/>
            <person name="Rich S.A."/>
            <person name="Livny J."/>
            <person name="Vlamakis H."/>
            <person name="Clish C."/>
            <person name="Bullock K."/>
            <person name="Deik A."/>
            <person name="Scott J."/>
            <person name="Pierce K.A."/>
            <person name="Xavier R.J."/>
            <person name="Alm E.J."/>
        </authorList>
    </citation>
    <scope>NUCLEOTIDE SEQUENCE [LARGE SCALE GENOMIC DNA]</scope>
    <source>
        <strain evidence="3 4">BIOML-A2</strain>
    </source>
</reference>
<accession>A0A6A1WY53</accession>
<dbReference type="SUPFAM" id="SSF69189">
    <property type="entry name" value="Penicillin-binding protein associated domain"/>
    <property type="match status" value="1"/>
</dbReference>
<feature type="chain" id="PRO_5025692711" evidence="1">
    <location>
        <begin position="27"/>
        <end position="367"/>
    </location>
</feature>
<proteinExistence type="predicted"/>
<feature type="signal peptide" evidence="1">
    <location>
        <begin position="1"/>
        <end position="26"/>
    </location>
</feature>
<dbReference type="InterPro" id="IPR015956">
    <property type="entry name" value="Peniciliin-bd_prot_C_sf"/>
</dbReference>
<feature type="domain" description="Peptidase S11 D-Ala-D-Ala carboxypeptidase A C-terminal" evidence="2">
    <location>
        <begin position="255"/>
        <end position="350"/>
    </location>
</feature>
<dbReference type="GO" id="GO:0006508">
    <property type="term" value="P:proteolysis"/>
    <property type="evidence" value="ECO:0007669"/>
    <property type="project" value="InterPro"/>
</dbReference>
<keyword evidence="3" id="KW-0378">Hydrolase</keyword>
<dbReference type="AlphaFoldDB" id="A0A6A1WY53"/>
<keyword evidence="3" id="KW-0645">Protease</keyword>
<dbReference type="InterPro" id="IPR012907">
    <property type="entry name" value="Peptidase_S11_C"/>
</dbReference>
<keyword evidence="1" id="KW-0732">Signal</keyword>
<dbReference type="EMBL" id="VWFC01000122">
    <property type="protein sequence ID" value="KAB1316795.1"/>
    <property type="molecule type" value="Genomic_DNA"/>
</dbReference>
<evidence type="ECO:0000313" key="4">
    <source>
        <dbReference type="Proteomes" id="UP000375690"/>
    </source>
</evidence>
<name>A0A6A1WY53_BACOV</name>
<protein>
    <submittedName>
        <fullName evidence="3">D-alanyl-D-alanine carboxypeptidase</fullName>
    </submittedName>
</protein>
<keyword evidence="3" id="KW-0121">Carboxypeptidase</keyword>
<gene>
    <name evidence="3" type="ORF">F3B53_26780</name>
</gene>
<dbReference type="Pfam" id="PF07943">
    <property type="entry name" value="PBP5_C"/>
    <property type="match status" value="1"/>
</dbReference>
<dbReference type="Proteomes" id="UP000375690">
    <property type="component" value="Unassembled WGS sequence"/>
</dbReference>
<dbReference type="InterPro" id="IPR037167">
    <property type="entry name" value="Peptidase_S11_C_sf"/>
</dbReference>
<dbReference type="Gene3D" id="2.60.410.10">
    <property type="entry name" value="D-Ala-D-Ala carboxypeptidase, C-terminal domain"/>
    <property type="match status" value="1"/>
</dbReference>
<sequence length="367" mass="40816">MLRKFKQYTAKLFVSLLLFVPLLNGASASSDNLSYDVLSQQFIQAPADFLVPFSKKLYSFCLAKQILEKVESKKTELNSTITITPEVLAGHQSSKGILLGADKEISIKELLRALIFLQAPEANKIALHWLETLSDKKDEPAKASEPEKKINGKSLLEDVGFVIRNLPKEVGQITDQTVEIQEKNFPSNIRISHSEKSDLLFILDNSSKVALGSAIVASRLRENNLRIVLCLVHDSDSNALFPEIAQALVSSVNHFETAKVFTEGKPVTVIPIIDGEQQNIALAPKQDVFITVSSDELKKQKTPKVEMIIERKELIKAPVTTNEPLARINIKLGDRVLKTVPLYAVADVAEKKSKLSDIYKTFKQIIE</sequence>
<evidence type="ECO:0000313" key="3">
    <source>
        <dbReference type="EMBL" id="KAB1316795.1"/>
    </source>
</evidence>